<dbReference type="STRING" id="693979.Bache_1530"/>
<reference evidence="2 3" key="2">
    <citation type="journal article" date="2011" name="Stand. Genomic Sci.">
        <title>Complete genome sequence of Bacteroides helcogenes type strain (P 36-108).</title>
        <authorList>
            <person name="Pati A."/>
            <person name="Gronow S."/>
            <person name="Zeytun A."/>
            <person name="Lapidus A."/>
            <person name="Nolan M."/>
            <person name="Hammon N."/>
            <person name="Deshpande S."/>
            <person name="Cheng J.F."/>
            <person name="Tapia R."/>
            <person name="Han C."/>
            <person name="Goodwin L."/>
            <person name="Pitluck S."/>
            <person name="Liolios K."/>
            <person name="Pagani I."/>
            <person name="Ivanova N."/>
            <person name="Mavromatis K."/>
            <person name="Chen A."/>
            <person name="Palaniappan K."/>
            <person name="Land M."/>
            <person name="Hauser L."/>
            <person name="Chang Y.J."/>
            <person name="Jeffries C.D."/>
            <person name="Detter J.C."/>
            <person name="Brambilla E."/>
            <person name="Rohde M."/>
            <person name="Goker M."/>
            <person name="Woyke T."/>
            <person name="Bristow J."/>
            <person name="Eisen J.A."/>
            <person name="Markowitz V."/>
            <person name="Hugenholtz P."/>
            <person name="Kyrpides N.C."/>
            <person name="Klenk H.P."/>
            <person name="Lucas S."/>
        </authorList>
    </citation>
    <scope>NUCLEOTIDE SEQUENCE [LARGE SCALE GENOMIC DNA]</scope>
    <source>
        <strain evidence="3">ATCC 35417 / DSM 20613 / JCM 6297 / CCUG 15421 / P 36-108</strain>
    </source>
</reference>
<evidence type="ECO:0000256" key="1">
    <source>
        <dbReference type="SAM" id="SignalP"/>
    </source>
</evidence>
<gene>
    <name evidence="2" type="ordered locus">Bache_1530</name>
</gene>
<reference key="1">
    <citation type="submission" date="2010-11" db="EMBL/GenBank/DDBJ databases">
        <title>The complete genome of Bacteroides helcogenes P 36-108.</title>
        <authorList>
            <consortium name="US DOE Joint Genome Institute (JGI-PGF)"/>
            <person name="Lucas S."/>
            <person name="Copeland A."/>
            <person name="Lapidus A."/>
            <person name="Bruce D."/>
            <person name="Goodwin L."/>
            <person name="Pitluck S."/>
            <person name="Kyrpides N."/>
            <person name="Mavromatis K."/>
            <person name="Ivanova N."/>
            <person name="Zeytun A."/>
            <person name="Brettin T."/>
            <person name="Detter J.C."/>
            <person name="Tapia R."/>
            <person name="Han C."/>
            <person name="Land M."/>
            <person name="Hauser L."/>
            <person name="Markowitz V."/>
            <person name="Cheng J.-F."/>
            <person name="Hugenholtz P."/>
            <person name="Woyke T."/>
            <person name="Wu D."/>
            <person name="Gronow S."/>
            <person name="Wellnitz S."/>
            <person name="Brambilla E."/>
            <person name="Klenk H.-P."/>
            <person name="Eisen J.A."/>
        </authorList>
    </citation>
    <scope>NUCLEOTIDE SEQUENCE</scope>
    <source>
        <strain>P 36-108</strain>
    </source>
</reference>
<protein>
    <submittedName>
        <fullName evidence="2">Type I phosphodiesterase/nucleotide pyrophosphatase</fullName>
    </submittedName>
</protein>
<dbReference type="PATRIC" id="fig|693979.3.peg.1620"/>
<dbReference type="Pfam" id="PF01663">
    <property type="entry name" value="Phosphodiest"/>
    <property type="match status" value="1"/>
</dbReference>
<evidence type="ECO:0000313" key="3">
    <source>
        <dbReference type="Proteomes" id="UP000008630"/>
    </source>
</evidence>
<accession>E6SW60</accession>
<feature type="chain" id="PRO_5003209380" evidence="1">
    <location>
        <begin position="20"/>
        <end position="522"/>
    </location>
</feature>
<dbReference type="Gene3D" id="3.30.1360.150">
    <property type="match status" value="1"/>
</dbReference>
<dbReference type="CDD" id="cd16016">
    <property type="entry name" value="AP-SPAP"/>
    <property type="match status" value="1"/>
</dbReference>
<dbReference type="KEGG" id="bhl:Bache_1530"/>
<feature type="signal peptide" evidence="1">
    <location>
        <begin position="1"/>
        <end position="19"/>
    </location>
</feature>
<proteinExistence type="predicted"/>
<dbReference type="GO" id="GO:0004035">
    <property type="term" value="F:alkaline phosphatase activity"/>
    <property type="evidence" value="ECO:0007669"/>
    <property type="project" value="InterPro"/>
</dbReference>
<dbReference type="HOGENOM" id="CLU_034095_1_0_10"/>
<dbReference type="AlphaFoldDB" id="E6SW60"/>
<dbReference type="SUPFAM" id="SSF53649">
    <property type="entry name" value="Alkaline phosphatase-like"/>
    <property type="match status" value="1"/>
</dbReference>
<dbReference type="PIRSF" id="PIRSF031924">
    <property type="entry name" value="Pi-irrepressible_AP"/>
    <property type="match status" value="1"/>
</dbReference>
<dbReference type="OrthoDB" id="9766127at2"/>
<keyword evidence="1" id="KW-0732">Signal</keyword>
<dbReference type="eggNOG" id="COG3119">
    <property type="taxonomic scope" value="Bacteria"/>
</dbReference>
<dbReference type="InterPro" id="IPR017850">
    <property type="entry name" value="Alkaline_phosphatase_core_sf"/>
</dbReference>
<dbReference type="EMBL" id="CP002352">
    <property type="protein sequence ID" value="ADV43535.1"/>
    <property type="molecule type" value="Genomic_DNA"/>
</dbReference>
<dbReference type="InterPro" id="IPR026263">
    <property type="entry name" value="Alkaline_phosphatase_prok"/>
</dbReference>
<dbReference type="Proteomes" id="UP000008630">
    <property type="component" value="Chromosome"/>
</dbReference>
<sequence length="522" mass="59011">MKKGLVTSILALTFIGLHAQPQPVLPKLMVMLTIDQLRTDYMEAFSSLYGEKGFKRLMHEGRVFRQIEFPFCGIDRASAIAAIYTGSTPSINGIIAENWLDANTLRPVNCVDDSGFMGNYTDESSAPSQLLTSTLADELKIATRNKGLVYAIAPFRDAAILSAGHAGNGAFWLNEKTGKWCSTTYYNEFPWWLNQYNDRKSPDYRIKDMVWVPTHPITSYTFLPEWRTEPFKYKLDSERNNKYRRLITSPFINEEVNLLTEELINKSTIGQDETPDLLSLTYYAGNYNHHSTQECAMEMQDTYVRLDRSISSLLDLIDRKIGLHNVLFCVTSTGYTDPEAADPNVYRVPGGEFHMNRCSTLLNMYLMATYGEGQYVEAYYNQQIYLNHKLIENKQLNLAEIQEKAAGFLVQFSGVNEVYSAQRLLLGPWSPQTERIRNGFHRKRSGDLLIEVLPGWTIMQENSNDNRIIRTADIPAPLILIGGGIKAETIRIPVSVSCIAPTLASVMRIRAPNASTASPLKF</sequence>
<keyword evidence="3" id="KW-1185">Reference proteome</keyword>
<organism evidence="2 3">
    <name type="scientific">Bacteroides helcogenes (strain ATCC 35417 / DSM 20613 / JCM 6297 / CCUG 15421 / P 36-108)</name>
    <dbReference type="NCBI Taxonomy" id="693979"/>
    <lineage>
        <taxon>Bacteria</taxon>
        <taxon>Pseudomonadati</taxon>
        <taxon>Bacteroidota</taxon>
        <taxon>Bacteroidia</taxon>
        <taxon>Bacteroidales</taxon>
        <taxon>Bacteroidaceae</taxon>
        <taxon>Bacteroides</taxon>
    </lineage>
</organism>
<dbReference type="RefSeq" id="WP_013547129.1">
    <property type="nucleotide sequence ID" value="NC_014933.1"/>
</dbReference>
<dbReference type="Gene3D" id="3.40.720.10">
    <property type="entry name" value="Alkaline Phosphatase, subunit A"/>
    <property type="match status" value="1"/>
</dbReference>
<dbReference type="InterPro" id="IPR002591">
    <property type="entry name" value="Phosphodiest/P_Trfase"/>
</dbReference>
<name>E6SW60_BACT6</name>
<evidence type="ECO:0000313" key="2">
    <source>
        <dbReference type="EMBL" id="ADV43535.1"/>
    </source>
</evidence>